<sequence length="169" mass="18306">MKAIGFKTSLPIREENSFFVFETEIPKPGPQDLLVKLKAIAVNPVDYKIRQNSAIDTVLETPKIIGWDAAGIVVAVGEKVDLFNVGDEVFYAGDITKSGCNAEYQTIDQRIVGKKPSSLNFTEAAALPLTSLTAWEILFDRLRINKDLDKGKNLLIIGGAGGVGSIAIQ</sequence>
<gene>
    <name evidence="2" type="ORF">ACFSSE_08630</name>
</gene>
<accession>A0ABW5TRA9</accession>
<dbReference type="Gene3D" id="3.90.180.10">
    <property type="entry name" value="Medium-chain alcohol dehydrogenases, catalytic domain"/>
    <property type="match status" value="1"/>
</dbReference>
<proteinExistence type="predicted"/>
<evidence type="ECO:0000259" key="1">
    <source>
        <dbReference type="Pfam" id="PF08240"/>
    </source>
</evidence>
<dbReference type="InterPro" id="IPR013154">
    <property type="entry name" value="ADH-like_N"/>
</dbReference>
<dbReference type="EMBL" id="JBHULV010000025">
    <property type="protein sequence ID" value="MFD2731770.1"/>
    <property type="molecule type" value="Genomic_DNA"/>
</dbReference>
<dbReference type="RefSeq" id="WP_379042012.1">
    <property type="nucleotide sequence ID" value="NZ_JBHSKW010000019.1"/>
</dbReference>
<dbReference type="Proteomes" id="UP001597546">
    <property type="component" value="Unassembled WGS sequence"/>
</dbReference>
<dbReference type="SUPFAM" id="SSF50129">
    <property type="entry name" value="GroES-like"/>
    <property type="match status" value="1"/>
</dbReference>
<evidence type="ECO:0000313" key="3">
    <source>
        <dbReference type="Proteomes" id="UP001597546"/>
    </source>
</evidence>
<protein>
    <submittedName>
        <fullName evidence="2">Alcohol dehydrogenase catalytic domain-containing protein</fullName>
    </submittedName>
</protein>
<dbReference type="Gene3D" id="3.40.50.720">
    <property type="entry name" value="NAD(P)-binding Rossmann-like Domain"/>
    <property type="match status" value="1"/>
</dbReference>
<dbReference type="PANTHER" id="PTHR43482:SF1">
    <property type="entry name" value="PROTEIN AST1-RELATED"/>
    <property type="match status" value="1"/>
</dbReference>
<dbReference type="InterPro" id="IPR011032">
    <property type="entry name" value="GroES-like_sf"/>
</dbReference>
<feature type="domain" description="Alcohol dehydrogenase-like N-terminal" evidence="1">
    <location>
        <begin position="29"/>
        <end position="114"/>
    </location>
</feature>
<dbReference type="Pfam" id="PF08240">
    <property type="entry name" value="ADH_N"/>
    <property type="match status" value="1"/>
</dbReference>
<dbReference type="PANTHER" id="PTHR43482">
    <property type="entry name" value="PROTEIN AST1-RELATED"/>
    <property type="match status" value="1"/>
</dbReference>
<organism evidence="2 3">
    <name type="scientific">Pedobacter alpinus</name>
    <dbReference type="NCBI Taxonomy" id="1590643"/>
    <lineage>
        <taxon>Bacteria</taxon>
        <taxon>Pseudomonadati</taxon>
        <taxon>Bacteroidota</taxon>
        <taxon>Sphingobacteriia</taxon>
        <taxon>Sphingobacteriales</taxon>
        <taxon>Sphingobacteriaceae</taxon>
        <taxon>Pedobacter</taxon>
    </lineage>
</organism>
<reference evidence="3" key="1">
    <citation type="journal article" date="2019" name="Int. J. Syst. Evol. Microbiol.">
        <title>The Global Catalogue of Microorganisms (GCM) 10K type strain sequencing project: providing services to taxonomists for standard genome sequencing and annotation.</title>
        <authorList>
            <consortium name="The Broad Institute Genomics Platform"/>
            <consortium name="The Broad Institute Genome Sequencing Center for Infectious Disease"/>
            <person name="Wu L."/>
            <person name="Ma J."/>
        </authorList>
    </citation>
    <scope>NUCLEOTIDE SEQUENCE [LARGE SCALE GENOMIC DNA]</scope>
    <source>
        <strain evidence="3">KCTC 42456</strain>
    </source>
</reference>
<keyword evidence="3" id="KW-1185">Reference proteome</keyword>
<comment type="caution">
    <text evidence="2">The sequence shown here is derived from an EMBL/GenBank/DDBJ whole genome shotgun (WGS) entry which is preliminary data.</text>
</comment>
<name>A0ABW5TRA9_9SPHI</name>
<evidence type="ECO:0000313" key="2">
    <source>
        <dbReference type="EMBL" id="MFD2731770.1"/>
    </source>
</evidence>
<dbReference type="InterPro" id="IPR052585">
    <property type="entry name" value="Lipid_raft_assoc_Zn_ADH"/>
</dbReference>